<proteinExistence type="inferred from homology"/>
<dbReference type="Pfam" id="PF00754">
    <property type="entry name" value="F5_F8_type_C"/>
    <property type="match status" value="1"/>
</dbReference>
<accession>A0ABV5KKM0</accession>
<evidence type="ECO:0000256" key="2">
    <source>
        <dbReference type="ARBA" id="ARBA00010730"/>
    </source>
</evidence>
<evidence type="ECO:0000313" key="12">
    <source>
        <dbReference type="Proteomes" id="UP001589747"/>
    </source>
</evidence>
<comment type="catalytic activity">
    <reaction evidence="1">
        <text>Hydrolysis of (1-&gt;3)-beta-D-glucosidic linkages in (1-&gt;3)-beta-D-glucans.</text>
        <dbReference type="EC" id="3.2.1.39"/>
    </reaction>
</comment>
<feature type="domain" description="F5/8 type C" evidence="10">
    <location>
        <begin position="1092"/>
        <end position="1210"/>
    </location>
</feature>
<dbReference type="Gene3D" id="2.60.120.260">
    <property type="entry name" value="Galactose-binding domain-like"/>
    <property type="match status" value="4"/>
</dbReference>
<evidence type="ECO:0000256" key="5">
    <source>
        <dbReference type="ARBA" id="ARBA00023277"/>
    </source>
</evidence>
<feature type="domain" description="F5/8 type C" evidence="10">
    <location>
        <begin position="1228"/>
        <end position="1365"/>
    </location>
</feature>
<feature type="compositionally biased region" description="Gly residues" evidence="9">
    <location>
        <begin position="1091"/>
        <end position="1102"/>
    </location>
</feature>
<feature type="region of interest" description="Disordered" evidence="9">
    <location>
        <begin position="1081"/>
        <end position="1102"/>
    </location>
</feature>
<comment type="similarity">
    <text evidence="2">Belongs to the glycosyl hydrolase 81 family.</text>
</comment>
<dbReference type="InterPro" id="IPR000421">
    <property type="entry name" value="FA58C"/>
</dbReference>
<dbReference type="SMART" id="SM00231">
    <property type="entry name" value="FA58C"/>
    <property type="match status" value="4"/>
</dbReference>
<keyword evidence="8" id="KW-0624">Polysaccharide degradation</keyword>
<keyword evidence="4" id="KW-0378">Hydrolase</keyword>
<evidence type="ECO:0000259" key="10">
    <source>
        <dbReference type="PROSITE" id="PS50022"/>
    </source>
</evidence>
<protein>
    <recommendedName>
        <fullName evidence="3">glucan endo-1,3-beta-D-glucosidase</fullName>
        <ecNumber evidence="3">3.2.1.39</ecNumber>
    </recommendedName>
</protein>
<dbReference type="EC" id="3.2.1.39" evidence="3"/>
<dbReference type="SUPFAM" id="SSF49785">
    <property type="entry name" value="Galactose-binding domain-like"/>
    <property type="match status" value="4"/>
</dbReference>
<evidence type="ECO:0000256" key="9">
    <source>
        <dbReference type="SAM" id="MobiDB-lite"/>
    </source>
</evidence>
<dbReference type="InterPro" id="IPR005200">
    <property type="entry name" value="Endo-beta-glucanase"/>
</dbReference>
<dbReference type="Proteomes" id="UP001589747">
    <property type="component" value="Unassembled WGS sequence"/>
</dbReference>
<dbReference type="InterPro" id="IPR008979">
    <property type="entry name" value="Galactose-bd-like_sf"/>
</dbReference>
<dbReference type="PANTHER" id="PTHR31983:SF0">
    <property type="entry name" value="GLUCAN ENDO-1,3-BETA-D-GLUCOSIDASE 2"/>
    <property type="match status" value="1"/>
</dbReference>
<dbReference type="Pfam" id="PF22633">
    <property type="entry name" value="F5_F8_type_C_2"/>
    <property type="match status" value="3"/>
</dbReference>
<evidence type="ECO:0000256" key="4">
    <source>
        <dbReference type="ARBA" id="ARBA00022801"/>
    </source>
</evidence>
<dbReference type="PROSITE" id="PS52008">
    <property type="entry name" value="GH81"/>
    <property type="match status" value="1"/>
</dbReference>
<evidence type="ECO:0000256" key="1">
    <source>
        <dbReference type="ARBA" id="ARBA00000382"/>
    </source>
</evidence>
<keyword evidence="7" id="KW-0961">Cell wall biogenesis/degradation</keyword>
<evidence type="ECO:0000256" key="3">
    <source>
        <dbReference type="ARBA" id="ARBA00012780"/>
    </source>
</evidence>
<dbReference type="PANTHER" id="PTHR31983">
    <property type="entry name" value="ENDO-1,3(4)-BETA-GLUCANASE 1"/>
    <property type="match status" value="1"/>
</dbReference>
<keyword evidence="6" id="KW-0326">Glycosidase</keyword>
<dbReference type="RefSeq" id="WP_377492191.1">
    <property type="nucleotide sequence ID" value="NZ_JBHMDO010000015.1"/>
</dbReference>
<dbReference type="PROSITE" id="PS50022">
    <property type="entry name" value="FA58C_3"/>
    <property type="match status" value="4"/>
</dbReference>
<reference evidence="11 12" key="1">
    <citation type="submission" date="2024-09" db="EMBL/GenBank/DDBJ databases">
        <authorList>
            <person name="Sun Q."/>
            <person name="Mori K."/>
        </authorList>
    </citation>
    <scope>NUCLEOTIDE SEQUENCE [LARGE SCALE GENOMIC DNA]</scope>
    <source>
        <strain evidence="11 12">TISTR 2452</strain>
    </source>
</reference>
<dbReference type="Pfam" id="PF17652">
    <property type="entry name" value="Glyco_hydro81C"/>
    <property type="match status" value="1"/>
</dbReference>
<feature type="domain" description="F5/8 type C" evidence="10">
    <location>
        <begin position="28"/>
        <end position="172"/>
    </location>
</feature>
<dbReference type="EMBL" id="JBHMDO010000015">
    <property type="protein sequence ID" value="MFB9325749.1"/>
    <property type="molecule type" value="Genomic_DNA"/>
</dbReference>
<feature type="domain" description="F5/8 type C" evidence="10">
    <location>
        <begin position="175"/>
        <end position="316"/>
    </location>
</feature>
<dbReference type="InterPro" id="IPR040720">
    <property type="entry name" value="GH81_C"/>
</dbReference>
<evidence type="ECO:0000256" key="6">
    <source>
        <dbReference type="ARBA" id="ARBA00023295"/>
    </source>
</evidence>
<evidence type="ECO:0000256" key="8">
    <source>
        <dbReference type="ARBA" id="ARBA00023326"/>
    </source>
</evidence>
<comment type="caution">
    <text evidence="11">The sequence shown here is derived from an EMBL/GenBank/DDBJ whole genome shotgun (WGS) entry which is preliminary data.</text>
</comment>
<gene>
    <name evidence="11" type="ORF">ACFFSY_07400</name>
</gene>
<evidence type="ECO:0000313" key="11">
    <source>
        <dbReference type="EMBL" id="MFB9325749.1"/>
    </source>
</evidence>
<keyword evidence="5" id="KW-0119">Carbohydrate metabolism</keyword>
<name>A0ABV5KKM0_9BACL</name>
<organism evidence="11 12">
    <name type="scientific">Paenibacillus aurantiacus</name>
    <dbReference type="NCBI Taxonomy" id="1936118"/>
    <lineage>
        <taxon>Bacteria</taxon>
        <taxon>Bacillati</taxon>
        <taxon>Bacillota</taxon>
        <taxon>Bacilli</taxon>
        <taxon>Bacillales</taxon>
        <taxon>Paenibacillaceae</taxon>
        <taxon>Paenibacillus</taxon>
    </lineage>
</organism>
<keyword evidence="12" id="KW-1185">Reference proteome</keyword>
<sequence length="1365" mass="148587">MMNTASQTATQRMRKPLIYTVAAAMLLSMLSSLLLREAQAAPGSYLLSQGRTAYASSSEGANAANLAVDGNTATRWGSAWGTDPQWIYIDLGATAAIDRVKIQWEGAYAKAYKVQVSSDEMTWSDVYSTTTGDGGVDDLTLSGSGRYVRVYGTQRALAAYGYSILELEVYGTGGVNQPPVQYGPNVALNKPVTVSSYEQSGYLPPGATLPANAVDGNTGTRWGSNHTDNEWISVDLGASRTIGRVVLNWEAAAGRAFDLQVSANGTQWTTVYRELRGAGGKQEIPLYATGRYVRMNGIGRATTFGYSLLEFEVYDYVAGQPQPTYTIPPLPTPTKVSLGAGSYLTNDIRMPQPKYPENKSSSVNAPIASNDWWQSILIKPFGDYLITLPLKSKFFQQGLGILNPGSGWANADGSVVSADGNPDLYLMASNINSANMKPRVSGYGDWSVNTVLSDDATDKMKVTLSKGSPYVYSTFSDPNAVEIYSPLINQLFNDAGTAVLTTDGATLTTDRIGVRVANVDNNPNGTPQTRYYGIFAPAGTVFKKAGAKIKIQLGGGQNYLAIAALPSAADLNKFYQHAYAFVTDTKVSYNYNEATAQVTTNFNITTELKRTGFSNQTLTALYPHQWKITTSPLTAYTYPSIRGTLKVREGNAFTTVDRFYGMVPQFTEPTNPEYSKTNMKAYLQTLDEETATNLMAADAYWQGKRLHPLAMGVLAANEMGETAYRDKFLARMKTILTDWYTYTEGEPDYFFYYNSDWGTTYYRSSEFGANVGITDHHFTYGYYVFASAVLATFDDTFRTQYGPMVDNLIRDYANPSRTDSMYPFFRSFDPFQGHSWAGGYADNDSGNNQEAAGESLFGWVGQYMWSLLTGDQANRDASIYGFTTELKAIEQYWFNYDGDNWLPQWKHKSVGQVYGSSYFYGTFFSGLPVHIYGIHWLPTAEYLTSYGLDPAKAAGLYNGFVTDNGGPETEWQHIVWPIQALSDPQGALAKWDATKLQRNEIFNTYWFVNNMATLGTRTKEVYATGWSSATVYKKGSTYSALVWNPTSAPVTVTFKNAAGATTGTAVIAAKSLVKVNPMTNSNAGDNWTNPGNGGGDNGGGTGDTTNIALGKTVTVSSMETPFAGANAVDGNAQTRWASASGADPQWLAIDFGSPQQISRVKLTWEAAYGKSYKIQVSDNGTSWTDIYSTTTGDGGIDEITAAGTGRYLRIYGTERGTVYGYSLFEAEVYGKPAAAQNATLLSLNKTATASSVQDAFAAAAAVDGDNGTRWGSATGVDPQWISVDLGQSRTITSVKLNWEAAYAKSFKLQVSADGANWTDVYSTTTGAGGQQDLAVSGKGRYVRMYGTERATQYGYSLWNFEVYGY</sequence>
<evidence type="ECO:0000256" key="7">
    <source>
        <dbReference type="ARBA" id="ARBA00023316"/>
    </source>
</evidence>